<feature type="region of interest" description="Disordered" evidence="8">
    <location>
        <begin position="308"/>
        <end position="347"/>
    </location>
</feature>
<evidence type="ECO:0000256" key="1">
    <source>
        <dbReference type="ARBA" id="ARBA00004123"/>
    </source>
</evidence>
<evidence type="ECO:0000313" key="11">
    <source>
        <dbReference type="Proteomes" id="UP000515140"/>
    </source>
</evidence>
<evidence type="ECO:0000256" key="9">
    <source>
        <dbReference type="SAM" id="SignalP"/>
    </source>
</evidence>
<reference evidence="12" key="1">
    <citation type="submission" date="2025-08" db="UniProtKB">
        <authorList>
            <consortium name="RefSeq"/>
        </authorList>
    </citation>
    <scope>IDENTIFICATION</scope>
    <source>
        <tissue evidence="12">Spleen</tissue>
    </source>
</reference>
<evidence type="ECO:0000256" key="8">
    <source>
        <dbReference type="SAM" id="MobiDB-lite"/>
    </source>
</evidence>
<evidence type="ECO:0000256" key="7">
    <source>
        <dbReference type="ARBA" id="ARBA00023242"/>
    </source>
</evidence>
<feature type="signal peptide" evidence="9">
    <location>
        <begin position="1"/>
        <end position="19"/>
    </location>
</feature>
<dbReference type="KEGG" id="pcw:110203987"/>
<feature type="chain" id="PRO_5027947786" evidence="9">
    <location>
        <begin position="20"/>
        <end position="347"/>
    </location>
</feature>
<dbReference type="InterPro" id="IPR000330">
    <property type="entry name" value="SNF2_N"/>
</dbReference>
<dbReference type="RefSeq" id="XP_020836028.1">
    <property type="nucleotide sequence ID" value="XM_020980369.1"/>
</dbReference>
<evidence type="ECO:0000259" key="10">
    <source>
        <dbReference type="PROSITE" id="PS51192"/>
    </source>
</evidence>
<sequence length="347" mass="39637">VVTFLHTVLLCDKLNFTTALVVCPLNTALNWINEFKKWQEGLEDDKKLKVSELATMKSPQDRSILLQKWQDSGGVMVIGYEMYRNLVQGRNVKSKKLKTVFNKTLVDPGPDFVVCDEGHILKNEASAVSKAMNLIRSKRRIILTGTPLQNNLIEYHCMVNFVKENLLGSITDFRNRFINPIQNGQCADSTTTNVQVMKKRAHILYEMLAGCVQRKDCTTLAEFLPPKHEYVLAVRMTSIQCKLYQYYLDHLTGTGSTREGGRGKAGTKLFQDFQILSRIWTHPWCLQLDYISKENKGYFEEDRMNEFIPSDSDETSLSLSSDDYPKKKKFKGKKRTSSGGHEDAEVI</sequence>
<dbReference type="GO" id="GO:0004386">
    <property type="term" value="F:helicase activity"/>
    <property type="evidence" value="ECO:0007669"/>
    <property type="project" value="UniProtKB-KW"/>
</dbReference>
<organism evidence="11 12">
    <name type="scientific">Phascolarctos cinereus</name>
    <name type="common">Koala</name>
    <dbReference type="NCBI Taxonomy" id="38626"/>
    <lineage>
        <taxon>Eukaryota</taxon>
        <taxon>Metazoa</taxon>
        <taxon>Chordata</taxon>
        <taxon>Craniata</taxon>
        <taxon>Vertebrata</taxon>
        <taxon>Euteleostomi</taxon>
        <taxon>Mammalia</taxon>
        <taxon>Metatheria</taxon>
        <taxon>Diprotodontia</taxon>
        <taxon>Phascolarctidae</taxon>
        <taxon>Phascolarctos</taxon>
    </lineage>
</organism>
<dbReference type="InParanoid" id="A0A6P5JRP4"/>
<dbReference type="Pfam" id="PF00176">
    <property type="entry name" value="SNF2-rel_dom"/>
    <property type="match status" value="1"/>
</dbReference>
<evidence type="ECO:0000256" key="4">
    <source>
        <dbReference type="ARBA" id="ARBA00022806"/>
    </source>
</evidence>
<keyword evidence="6" id="KW-0238">DNA-binding</keyword>
<dbReference type="GeneID" id="110203987"/>
<dbReference type="Gene3D" id="3.40.50.300">
    <property type="entry name" value="P-loop containing nucleotide triphosphate hydrolases"/>
    <property type="match status" value="1"/>
</dbReference>
<dbReference type="GO" id="GO:0003677">
    <property type="term" value="F:DNA binding"/>
    <property type="evidence" value="ECO:0007669"/>
    <property type="project" value="UniProtKB-KW"/>
</dbReference>
<protein>
    <submittedName>
        <fullName evidence="12">Transcriptional regulator ATRX-like</fullName>
    </submittedName>
</protein>
<dbReference type="PANTHER" id="PTHR45797:SF3">
    <property type="entry name" value="TRANSCRIPTIONAL REGULATOR ATRX HOMOLOG"/>
    <property type="match status" value="1"/>
</dbReference>
<dbReference type="InterPro" id="IPR044574">
    <property type="entry name" value="ARIP4-like"/>
</dbReference>
<evidence type="ECO:0000313" key="12">
    <source>
        <dbReference type="RefSeq" id="XP_020836028.1"/>
    </source>
</evidence>
<dbReference type="AlphaFoldDB" id="A0A6P5JRP4"/>
<feature type="compositionally biased region" description="Basic residues" evidence="8">
    <location>
        <begin position="326"/>
        <end position="336"/>
    </location>
</feature>
<evidence type="ECO:0000256" key="6">
    <source>
        <dbReference type="ARBA" id="ARBA00023125"/>
    </source>
</evidence>
<gene>
    <name evidence="12" type="primary">LOC110203987</name>
</gene>
<feature type="domain" description="Helicase ATP-binding" evidence="10">
    <location>
        <begin position="1"/>
        <end position="165"/>
    </location>
</feature>
<comment type="subcellular location">
    <subcellularLocation>
        <location evidence="1">Nucleus</location>
    </subcellularLocation>
</comment>
<dbReference type="PROSITE" id="PS51192">
    <property type="entry name" value="HELICASE_ATP_BIND_1"/>
    <property type="match status" value="1"/>
</dbReference>
<dbReference type="GO" id="GO:0005524">
    <property type="term" value="F:ATP binding"/>
    <property type="evidence" value="ECO:0007669"/>
    <property type="project" value="UniProtKB-KW"/>
</dbReference>
<feature type="non-terminal residue" evidence="12">
    <location>
        <position position="1"/>
    </location>
</feature>
<keyword evidence="9" id="KW-0732">Signal</keyword>
<comment type="similarity">
    <text evidence="2">Belongs to the SNF2/RAD54 helicase family.</text>
</comment>
<evidence type="ECO:0000256" key="2">
    <source>
        <dbReference type="ARBA" id="ARBA00007025"/>
    </source>
</evidence>
<dbReference type="Proteomes" id="UP000515140">
    <property type="component" value="Unplaced"/>
</dbReference>
<name>A0A6P5JRP4_PHACI</name>
<proteinExistence type="inferred from homology"/>
<dbReference type="Gene3D" id="1.20.120.850">
    <property type="entry name" value="SWI2/SNF2 ATPases, N-terminal domain"/>
    <property type="match status" value="1"/>
</dbReference>
<evidence type="ECO:0000256" key="3">
    <source>
        <dbReference type="ARBA" id="ARBA00022741"/>
    </source>
</evidence>
<keyword evidence="5" id="KW-0067">ATP-binding</keyword>
<keyword evidence="11" id="KW-1185">Reference proteome</keyword>
<dbReference type="Gene3D" id="3.40.50.10810">
    <property type="entry name" value="Tandem AAA-ATPase domain"/>
    <property type="match status" value="1"/>
</dbReference>
<keyword evidence="4" id="KW-0378">Hydrolase</keyword>
<keyword evidence="3" id="KW-0547">Nucleotide-binding</keyword>
<keyword evidence="4" id="KW-0347">Helicase</keyword>
<dbReference type="SUPFAM" id="SSF52540">
    <property type="entry name" value="P-loop containing nucleoside triphosphate hydrolases"/>
    <property type="match status" value="1"/>
</dbReference>
<dbReference type="InterPro" id="IPR027417">
    <property type="entry name" value="P-loop_NTPase"/>
</dbReference>
<dbReference type="InterPro" id="IPR014001">
    <property type="entry name" value="Helicase_ATP-bd"/>
</dbReference>
<dbReference type="GO" id="GO:0005634">
    <property type="term" value="C:nucleus"/>
    <property type="evidence" value="ECO:0007669"/>
    <property type="project" value="UniProtKB-SubCell"/>
</dbReference>
<dbReference type="PANTHER" id="PTHR45797">
    <property type="entry name" value="RAD54-LIKE"/>
    <property type="match status" value="1"/>
</dbReference>
<keyword evidence="7" id="KW-0539">Nucleus</keyword>
<dbReference type="GO" id="GO:0016887">
    <property type="term" value="F:ATP hydrolysis activity"/>
    <property type="evidence" value="ECO:0007669"/>
    <property type="project" value="InterPro"/>
</dbReference>
<accession>A0A6P5JRP4</accession>
<dbReference type="InterPro" id="IPR038718">
    <property type="entry name" value="SNF2-like_sf"/>
</dbReference>
<evidence type="ECO:0000256" key="5">
    <source>
        <dbReference type="ARBA" id="ARBA00022840"/>
    </source>
</evidence>